<dbReference type="EMBL" id="CP042430">
    <property type="protein sequence ID" value="QEC48813.1"/>
    <property type="molecule type" value="Genomic_DNA"/>
</dbReference>
<evidence type="ECO:0000313" key="2">
    <source>
        <dbReference type="EMBL" id="QEC48813.1"/>
    </source>
</evidence>
<protein>
    <submittedName>
        <fullName evidence="2">Uncharacterized protein</fullName>
    </submittedName>
</protein>
<feature type="region of interest" description="Disordered" evidence="1">
    <location>
        <begin position="235"/>
        <end position="295"/>
    </location>
</feature>
<name>A0A5B8U6U1_9ACTN</name>
<dbReference type="AlphaFoldDB" id="A0A5B8U6U1"/>
<dbReference type="KEGG" id="bsol:FSW04_15330"/>
<gene>
    <name evidence="2" type="ORF">FSW04_15330</name>
</gene>
<accession>A0A5B8U6U1</accession>
<evidence type="ECO:0000256" key="1">
    <source>
        <dbReference type="SAM" id="MobiDB-lite"/>
    </source>
</evidence>
<feature type="compositionally biased region" description="Low complexity" evidence="1">
    <location>
        <begin position="273"/>
        <end position="284"/>
    </location>
</feature>
<dbReference type="RefSeq" id="WP_146920765.1">
    <property type="nucleotide sequence ID" value="NZ_CP042430.1"/>
</dbReference>
<reference evidence="2 3" key="1">
    <citation type="journal article" date="2018" name="J. Microbiol.">
        <title>Baekduia soli gen. nov., sp. nov., a novel bacterium isolated from the soil of Baekdu Mountain and proposal of a novel family name, Baekduiaceae fam. nov.</title>
        <authorList>
            <person name="An D.S."/>
            <person name="Siddiqi M.Z."/>
            <person name="Kim K.H."/>
            <person name="Yu H.S."/>
            <person name="Im W.T."/>
        </authorList>
    </citation>
    <scope>NUCLEOTIDE SEQUENCE [LARGE SCALE GENOMIC DNA]</scope>
    <source>
        <strain evidence="2 3">BR7-21</strain>
    </source>
</reference>
<sequence length="295" mass="32901">MRLATVDEVRVRWEMGRTKAYERLKVLVGAGLVVHERGVPGHGVYLASRQGLQMAGVGLAPATMSLGALAHDLAVAGLVARLERDLAGGALLTEREVRAHARETGDLNFRPTVSRRGMRDARHWPDLVLLTRGSPPGWLAIEVELHKKGSQRLQAILAAYRWANTSQPAFRLWGVLYLVPDRDHRRRLVEIGRRAGLAEDSRPVLLATHTLDQPDEIAEAIRRLWALKGAADAQERQAETHRAERQHRLDAERAAEHAAREAAVQRRHEELLALEAAHAPAPRRGLGRLFRSPER</sequence>
<evidence type="ECO:0000313" key="3">
    <source>
        <dbReference type="Proteomes" id="UP000321805"/>
    </source>
</evidence>
<keyword evidence="3" id="KW-1185">Reference proteome</keyword>
<dbReference type="Proteomes" id="UP000321805">
    <property type="component" value="Chromosome"/>
</dbReference>
<organism evidence="2 3">
    <name type="scientific">Baekduia soli</name>
    <dbReference type="NCBI Taxonomy" id="496014"/>
    <lineage>
        <taxon>Bacteria</taxon>
        <taxon>Bacillati</taxon>
        <taxon>Actinomycetota</taxon>
        <taxon>Thermoleophilia</taxon>
        <taxon>Solirubrobacterales</taxon>
        <taxon>Baekduiaceae</taxon>
        <taxon>Baekduia</taxon>
    </lineage>
</organism>
<proteinExistence type="predicted"/>
<feature type="compositionally biased region" description="Basic and acidic residues" evidence="1">
    <location>
        <begin position="235"/>
        <end position="271"/>
    </location>
</feature>